<evidence type="ECO:0000313" key="1">
    <source>
        <dbReference type="EMBL" id="MBF4632774.1"/>
    </source>
</evidence>
<protein>
    <submittedName>
        <fullName evidence="1">Uncharacterized protein</fullName>
    </submittedName>
</protein>
<dbReference type="NCBIfam" id="NF042935">
    <property type="entry name" value="SCO6880_fam"/>
    <property type="match status" value="1"/>
</dbReference>
<keyword evidence="2" id="KW-1185">Reference proteome</keyword>
<feature type="non-terminal residue" evidence="1">
    <location>
        <position position="1"/>
    </location>
</feature>
<dbReference type="RefSeq" id="WP_323743725.1">
    <property type="nucleotide sequence ID" value="NZ_JADKRP010000014.1"/>
</dbReference>
<proteinExistence type="predicted"/>
<dbReference type="InterPro" id="IPR049978">
    <property type="entry name" value="SCO6880-like"/>
</dbReference>
<accession>A0A8I0SN29</accession>
<name>A0A8I0SN29_9MICO</name>
<comment type="caution">
    <text evidence="1">The sequence shown here is derived from an EMBL/GenBank/DDBJ whole genome shotgun (WGS) entry which is preliminary data.</text>
</comment>
<reference evidence="1 2" key="1">
    <citation type="submission" date="2020-10" db="EMBL/GenBank/DDBJ databases">
        <title>Draft genome sequences of plant-associated actinobacteria.</title>
        <authorList>
            <person name="Tarlachkov S.V."/>
            <person name="Starodumova I.P."/>
            <person name="Dorofeeva L.V."/>
            <person name="Prisyazhnaya N.V."/>
            <person name="Roubtsova T.V."/>
            <person name="Chizhov V.N."/>
            <person name="Nadler S.A."/>
            <person name="Subbotin S.A."/>
            <person name="Evtushenko L.I."/>
        </authorList>
    </citation>
    <scope>NUCLEOTIDE SEQUENCE [LARGE SCALE GENOMIC DNA]</scope>
    <source>
        <strain evidence="1 2">VKM Ac-2886</strain>
    </source>
</reference>
<gene>
    <name evidence="1" type="ORF">ITJ42_16275</name>
</gene>
<organism evidence="1 2">
    <name type="scientific">Clavibacter phaseoli</name>
    <dbReference type="NCBI Taxonomy" id="1734031"/>
    <lineage>
        <taxon>Bacteria</taxon>
        <taxon>Bacillati</taxon>
        <taxon>Actinomycetota</taxon>
        <taxon>Actinomycetes</taxon>
        <taxon>Micrococcales</taxon>
        <taxon>Microbacteriaceae</taxon>
        <taxon>Clavibacter</taxon>
    </lineage>
</organism>
<dbReference type="AlphaFoldDB" id="A0A8I0SN29"/>
<dbReference type="EMBL" id="JADKRP010000014">
    <property type="protein sequence ID" value="MBF4632774.1"/>
    <property type="molecule type" value="Genomic_DNA"/>
</dbReference>
<dbReference type="Proteomes" id="UP000634579">
    <property type="component" value="Unassembled WGS sequence"/>
</dbReference>
<evidence type="ECO:0000313" key="2">
    <source>
        <dbReference type="Proteomes" id="UP000634579"/>
    </source>
</evidence>
<sequence length="143" mass="15103">LSRLLAPHRDIARKRVTLLYRPIDPARAAAIVEADLNAASFNTTASTKPTARNTLSTRSAQATAAEEASGAGLLNFGLIVTATTTEQARESDARAAIDSLTAAARLRMRPAYGSQDTAFAGGLPLGLVLPRHLRIPAELKESL</sequence>